<dbReference type="EMBL" id="KK100528">
    <property type="protein sequence ID" value="KIZ05297.1"/>
    <property type="molecule type" value="Genomic_DNA"/>
</dbReference>
<dbReference type="AlphaFoldDB" id="A0A0D2MY63"/>
<evidence type="ECO:0000313" key="1">
    <source>
        <dbReference type="EMBL" id="KIZ05297.1"/>
    </source>
</evidence>
<gene>
    <name evidence="1" type="ORF">MNEG_2657</name>
</gene>
<dbReference type="KEGG" id="mng:MNEG_2657"/>
<protein>
    <submittedName>
        <fullName evidence="1">Uncharacterized protein</fullName>
    </submittedName>
</protein>
<name>A0A0D2MY63_9CHLO</name>
<reference evidence="1 2" key="1">
    <citation type="journal article" date="2013" name="BMC Genomics">
        <title>Reconstruction of the lipid metabolism for the microalga Monoraphidium neglectum from its genome sequence reveals characteristics suitable for biofuel production.</title>
        <authorList>
            <person name="Bogen C."/>
            <person name="Al-Dilaimi A."/>
            <person name="Albersmeier A."/>
            <person name="Wichmann J."/>
            <person name="Grundmann M."/>
            <person name="Rupp O."/>
            <person name="Lauersen K.J."/>
            <person name="Blifernez-Klassen O."/>
            <person name="Kalinowski J."/>
            <person name="Goesmann A."/>
            <person name="Mussgnug J.H."/>
            <person name="Kruse O."/>
        </authorList>
    </citation>
    <scope>NUCLEOTIDE SEQUENCE [LARGE SCALE GENOMIC DNA]</scope>
    <source>
        <strain evidence="1 2">SAG 48.87</strain>
    </source>
</reference>
<sequence length="245" mass="26631">MLASQFLMLTEAAGKTDGNSTFLKPLMSPAYQIVRADGSRETPSTYTAPNLSSYEVFGAIATEPDPDVLVVRYYVASNETLHGKQLNTSRRPRLTVFARGAVEGDEGGANASWKLVSHAGFNEPMVLECDRGDDDPSTPPQGPAAALGVRVIREWMAAVRDGRQLDTINNEIQVQFANGSGFARRKEIAPIKPMPIDGYTRLIATRSGRLLVLSYYATSRVATRGRPHLTVFLEDGGPLAGNWSM</sequence>
<proteinExistence type="predicted"/>
<dbReference type="OrthoDB" id="543232at2759"/>
<keyword evidence="2" id="KW-1185">Reference proteome</keyword>
<evidence type="ECO:0000313" key="2">
    <source>
        <dbReference type="Proteomes" id="UP000054498"/>
    </source>
</evidence>
<accession>A0A0D2MY63</accession>
<dbReference type="RefSeq" id="XP_013904316.1">
    <property type="nucleotide sequence ID" value="XM_014048862.1"/>
</dbReference>
<organism evidence="1 2">
    <name type="scientific">Monoraphidium neglectum</name>
    <dbReference type="NCBI Taxonomy" id="145388"/>
    <lineage>
        <taxon>Eukaryota</taxon>
        <taxon>Viridiplantae</taxon>
        <taxon>Chlorophyta</taxon>
        <taxon>core chlorophytes</taxon>
        <taxon>Chlorophyceae</taxon>
        <taxon>CS clade</taxon>
        <taxon>Sphaeropleales</taxon>
        <taxon>Selenastraceae</taxon>
        <taxon>Monoraphidium</taxon>
    </lineage>
</organism>
<dbReference type="Proteomes" id="UP000054498">
    <property type="component" value="Unassembled WGS sequence"/>
</dbReference>
<dbReference type="GeneID" id="25735535"/>